<organism evidence="1 2">
    <name type="scientific">Methylomonas albis</name>
    <dbReference type="NCBI Taxonomy" id="1854563"/>
    <lineage>
        <taxon>Bacteria</taxon>
        <taxon>Pseudomonadati</taxon>
        <taxon>Pseudomonadota</taxon>
        <taxon>Gammaproteobacteria</taxon>
        <taxon>Methylococcales</taxon>
        <taxon>Methylococcaceae</taxon>
        <taxon>Methylomonas</taxon>
    </lineage>
</organism>
<evidence type="ECO:0000313" key="2">
    <source>
        <dbReference type="Proteomes" id="UP000652176"/>
    </source>
</evidence>
<reference evidence="1 2" key="1">
    <citation type="submission" date="2020-09" db="EMBL/GenBank/DDBJ databases">
        <title>Methylomonas albis sp. nov. and Methylomonas fluvii sp. nov.: Two cold-adapted methanotrophs from the River Elbe and an amended description of Methylovulum psychrotolerans strain Eb1.</title>
        <authorList>
            <person name="Bussmann I.K."/>
            <person name="Klings K.-W."/>
            <person name="Warnstedt J."/>
            <person name="Hoppert M."/>
            <person name="Saborowski A."/>
            <person name="Horn F."/>
            <person name="Liebner S."/>
        </authorList>
    </citation>
    <scope>NUCLEOTIDE SEQUENCE [LARGE SCALE GENOMIC DNA]</scope>
    <source>
        <strain evidence="1 2">EbA</strain>
    </source>
</reference>
<dbReference type="Proteomes" id="UP000652176">
    <property type="component" value="Unassembled WGS sequence"/>
</dbReference>
<accession>A0ABR9D1P7</accession>
<evidence type="ECO:0000313" key="1">
    <source>
        <dbReference type="EMBL" id="MBD9357050.1"/>
    </source>
</evidence>
<dbReference type="EMBL" id="JACXSS010000001">
    <property type="protein sequence ID" value="MBD9357050.1"/>
    <property type="molecule type" value="Genomic_DNA"/>
</dbReference>
<protein>
    <recommendedName>
        <fullName evidence="3">CheR-type methyltransferase domain-containing protein</fullName>
    </recommendedName>
</protein>
<name>A0ABR9D1P7_9GAMM</name>
<dbReference type="RefSeq" id="WP_192375356.1">
    <property type="nucleotide sequence ID" value="NZ_CAJHIV010000001.1"/>
</dbReference>
<comment type="caution">
    <text evidence="1">The sequence shown here is derived from an EMBL/GenBank/DDBJ whole genome shotgun (WGS) entry which is preliminary data.</text>
</comment>
<evidence type="ECO:0008006" key="3">
    <source>
        <dbReference type="Google" id="ProtNLM"/>
    </source>
</evidence>
<keyword evidence="2" id="KW-1185">Reference proteome</keyword>
<sequence>MNEDDFLFSDIPASQFKNLIILHVLEYFSDAADVMRKFCNSAKGLGIEKIFIIVLGGMGYASDKIHRTFIDNSYVPTNHLEFLSGYKLTSETYFPLPFEFFGKIFICNELKLIYDKA</sequence>
<gene>
    <name evidence="1" type="ORF">IE877_14375</name>
</gene>
<proteinExistence type="predicted"/>